<reference evidence="1" key="1">
    <citation type="journal article" date="2022" name="bioRxiv">
        <title>Population genetic analysis of Ophidiomyces ophidiicola, the causative agent of snake fungal disease, indicates recent introductions to the USA.</title>
        <authorList>
            <person name="Ladner J.T."/>
            <person name="Palmer J.M."/>
            <person name="Ettinger C.L."/>
            <person name="Stajich J.E."/>
            <person name="Farrell T.M."/>
            <person name="Glorioso B.M."/>
            <person name="Lawson B."/>
            <person name="Price S.J."/>
            <person name="Stengle A.G."/>
            <person name="Grear D.A."/>
            <person name="Lorch J.M."/>
        </authorList>
    </citation>
    <scope>NUCLEOTIDE SEQUENCE</scope>
    <source>
        <strain evidence="1">NWHC 24266-5</strain>
    </source>
</reference>
<dbReference type="EMBL" id="JALBCA010000089">
    <property type="protein sequence ID" value="KAI2383523.1"/>
    <property type="molecule type" value="Genomic_DNA"/>
</dbReference>
<sequence>MEDERSSKRQKVEKAPKMPPASTLNDAAISAEEPRPRAPRSYQLEMLDASLGGNVIVAMDTGSGKTEIAILRIEKELATCSPQKLVWFLAPTVALAEQQYSVITAQLPAFQARILTGADNVDHWSTKKIWDGILLNIRILVSTPQVLLDALSNGFVQLNRIALLVFDEAHRCIRNAPANKIMRDFYHYGLQQKGGKEDLPHVLGLTASPVTKADRSYLKTLEDNLNATCVTPKIHRDEMMQYVHLPQFYNIEYQIDIINYPSTSDNLDDIINRLDIWNDPYVKFMQQRDDARSRQKLSTAMANNKTPCLNQLRRCRNTLSTLLQELGPWAADTFLAKCIKQLKDKNIDIFESNRSDWDIKDDLYISEALLKIPMNHQRDILNTVPEEISTKCRRLITFLQKEHNESSIGIIFAKERATVTMLAHLIKMHPHLEHIRAAAFLGNSAYMSRKSDITELHKSNEQKTTITDLRTAKINLIVTTAVLEEGIDIPVCDVVVCFDLPSDLRSYIQRRGRARKKDSKFALFVSSSDVLTIKDLHSMEDAVKQLYLENQQRLQELRILEDVEESSSDNFRIESTGALLTFENVISHLFHFCATHSWEFTAAEPDFFITIESNTTRSAKVVLPSFVDPKLRVFHSVHVWKTEKMAKRDAAFQAYVALYQAGLVNEHLMPAHRRKDDEDFEQQIEKRPSFAMVSDIYNPWAKMARIWQNKQLFYTFIVDIQTDSQKFPPMTLILPAKLHCDFSFKLFWNEETTMVVSVKHDNQRFSAELIEHAATTTSILLSSLYSQKMISDNLDFSWLFVPPVELTDISIKEWCESVTGTINLSGSVEQNPTDLENLGLVRRLDSRSRPCVFEKYIWREYAPEEVDGVDTDEKNGDQILHIEGLTWPKRTDFLHPLANLDTSKSHHTAKCCHAAKDCFIDKLPAHYSQFTLFIPCIIHNVENYLIAGELAQTLLSAVRFNDVSLVLTAISSSVAREASNYQRLEFFGDSLLKLYTSLSLAAQNPFWPEGLLSNTKSLIVSNGYLAKAAVRAQLDKFILTKPFSGAKWRPSYNTDFTASDAAVASSREMSTKVLADVVEALIGAASVDGGHEKALRCLQIFLSDINWCSIDECVTRLNDEADDSFDAWGILPELERLLGYKFLKRTLLLAAVTHPSSRTSGQSYQRLEFVGDAVLDNIIVEALFNSPRQFAHYDMHLMRTALVNADFLAFLCMDTYVELDRGEVLGSASRKITIEMTKQKTYLWTFMRHAVSWDISQAQQSATKQYQDFGIDITQQLCSSQTYPWSLLSRLSAAKFFSDIIESILGAIFIDSRGSMDACRIFLQRIGLMSYLERVLTEDIDFMHPKQRLGHLANTLPVRYETKSVRDQEGERWECTVWIADKEIVRIDDGVSGIEAETRAADAAVAILRADSESRSSYDAMSE</sequence>
<name>A0ACB8URH0_9EURO</name>
<accession>A0ACB8URH0</accession>
<comment type="caution">
    <text evidence="1">The sequence shown here is derived from an EMBL/GenBank/DDBJ whole genome shotgun (WGS) entry which is preliminary data.</text>
</comment>
<organism evidence="1">
    <name type="scientific">Ophidiomyces ophidiicola</name>
    <dbReference type="NCBI Taxonomy" id="1387563"/>
    <lineage>
        <taxon>Eukaryota</taxon>
        <taxon>Fungi</taxon>
        <taxon>Dikarya</taxon>
        <taxon>Ascomycota</taxon>
        <taxon>Pezizomycotina</taxon>
        <taxon>Eurotiomycetes</taxon>
        <taxon>Eurotiomycetidae</taxon>
        <taxon>Onygenales</taxon>
        <taxon>Onygenaceae</taxon>
        <taxon>Ophidiomyces</taxon>
    </lineage>
</organism>
<protein>
    <submittedName>
        <fullName evidence="1">Dicer-like protein 2</fullName>
    </submittedName>
</protein>
<evidence type="ECO:0000313" key="1">
    <source>
        <dbReference type="EMBL" id="KAI2383523.1"/>
    </source>
</evidence>
<gene>
    <name evidence="1" type="primary">DCL2</name>
    <name evidence="1" type="ORF">LOY88_005237</name>
</gene>
<proteinExistence type="predicted"/>